<evidence type="ECO:0000313" key="1">
    <source>
        <dbReference type="EMBL" id="QDT40712.1"/>
    </source>
</evidence>
<dbReference type="AlphaFoldDB" id="A0A517R9Z4"/>
<reference evidence="1 2" key="1">
    <citation type="submission" date="2019-02" db="EMBL/GenBank/DDBJ databases">
        <title>Deep-cultivation of Planctomycetes and their phenomic and genomic characterization uncovers novel biology.</title>
        <authorList>
            <person name="Wiegand S."/>
            <person name="Jogler M."/>
            <person name="Boedeker C."/>
            <person name="Pinto D."/>
            <person name="Vollmers J."/>
            <person name="Rivas-Marin E."/>
            <person name="Kohn T."/>
            <person name="Peeters S.H."/>
            <person name="Heuer A."/>
            <person name="Rast P."/>
            <person name="Oberbeckmann S."/>
            <person name="Bunk B."/>
            <person name="Jeske O."/>
            <person name="Meyerdierks A."/>
            <person name="Storesund J.E."/>
            <person name="Kallscheuer N."/>
            <person name="Luecker S."/>
            <person name="Lage O.M."/>
            <person name="Pohl T."/>
            <person name="Merkel B.J."/>
            <person name="Hornburger P."/>
            <person name="Mueller R.-W."/>
            <person name="Bruemmer F."/>
            <person name="Labrenz M."/>
            <person name="Spormann A.M."/>
            <person name="Op den Camp H."/>
            <person name="Overmann J."/>
            <person name="Amann R."/>
            <person name="Jetten M.S.M."/>
            <person name="Mascher T."/>
            <person name="Medema M.H."/>
            <person name="Devos D.P."/>
            <person name="Kaster A.-K."/>
            <person name="Ovreas L."/>
            <person name="Rohde M."/>
            <person name="Galperin M.Y."/>
            <person name="Jogler C."/>
        </authorList>
    </citation>
    <scope>NUCLEOTIDE SEQUENCE [LARGE SCALE GENOMIC DNA]</scope>
    <source>
        <strain evidence="1 2">Pan241w</strain>
    </source>
</reference>
<keyword evidence="2" id="KW-1185">Reference proteome</keyword>
<organism evidence="1 2">
    <name type="scientific">Gimesia alba</name>
    <dbReference type="NCBI Taxonomy" id="2527973"/>
    <lineage>
        <taxon>Bacteria</taxon>
        <taxon>Pseudomonadati</taxon>
        <taxon>Planctomycetota</taxon>
        <taxon>Planctomycetia</taxon>
        <taxon>Planctomycetales</taxon>
        <taxon>Planctomycetaceae</taxon>
        <taxon>Gimesia</taxon>
    </lineage>
</organism>
<dbReference type="EMBL" id="CP036269">
    <property type="protein sequence ID" value="QDT40712.1"/>
    <property type="molecule type" value="Genomic_DNA"/>
</dbReference>
<name>A0A517R9Z4_9PLAN</name>
<proteinExistence type="predicted"/>
<dbReference type="KEGG" id="gaz:Pan241w_07700"/>
<gene>
    <name evidence="1" type="ORF">Pan241w_07700</name>
</gene>
<accession>A0A517R9Z4</accession>
<dbReference type="RefSeq" id="WP_145211113.1">
    <property type="nucleotide sequence ID" value="NZ_CP036269.1"/>
</dbReference>
<protein>
    <submittedName>
        <fullName evidence="1">Uncharacterized protein</fullName>
    </submittedName>
</protein>
<evidence type="ECO:0000313" key="2">
    <source>
        <dbReference type="Proteomes" id="UP000317171"/>
    </source>
</evidence>
<sequence>MAAIPVRKTVAGAGLLTNQSHSLFTVGQANSATRRLQITNMVEVLFECFDHVYFVSFRGFFNRANDDTMQIIVSGT</sequence>
<dbReference type="Proteomes" id="UP000317171">
    <property type="component" value="Chromosome"/>
</dbReference>